<evidence type="ECO:0000313" key="3">
    <source>
        <dbReference type="EMBL" id="BAM06990.1"/>
    </source>
</evidence>
<dbReference type="Proteomes" id="UP000007382">
    <property type="component" value="Chromosome"/>
</dbReference>
<dbReference type="AlphaFoldDB" id="I0INZ1"/>
<dbReference type="HOGENOM" id="CLU_2916996_0_0_0"/>
<dbReference type="InterPro" id="IPR010095">
    <property type="entry name" value="Cas12f1-like_TNB"/>
</dbReference>
<evidence type="ECO:0000313" key="4">
    <source>
        <dbReference type="Proteomes" id="UP000007382"/>
    </source>
</evidence>
<reference evidence="3 4" key="1">
    <citation type="journal article" date="2012" name="J. Bacteriol.">
        <title>Complete Genome Sequence of Leptospirillum ferrooxidans Strain C2-3, Isolated from a Fresh Volcanic Ash Deposit on the Island of Miyake, Japan.</title>
        <authorList>
            <person name="Fujimura R."/>
            <person name="Sato Y."/>
            <person name="Nishizawa T."/>
            <person name="Oshima K."/>
            <person name="Kim S.-W."/>
            <person name="Hattori M."/>
            <person name="Kamijo T."/>
            <person name="Ohta H."/>
        </authorList>
    </citation>
    <scope>NUCLEOTIDE SEQUENCE [LARGE SCALE GENOMIC DNA]</scope>
    <source>
        <strain evidence="3 4">C2-3</strain>
    </source>
</reference>
<feature type="domain" description="Cas12f1-like TNB" evidence="2">
    <location>
        <begin position="2"/>
        <end position="49"/>
    </location>
</feature>
<dbReference type="STRING" id="1162668.LFE_1307"/>
<keyword evidence="1" id="KW-0238">DNA-binding</keyword>
<keyword evidence="4" id="KW-1185">Reference proteome</keyword>
<dbReference type="Pfam" id="PF07282">
    <property type="entry name" value="Cas12f1-like_TNB"/>
    <property type="match status" value="1"/>
</dbReference>
<proteinExistence type="predicted"/>
<protein>
    <recommendedName>
        <fullName evidence="2">Cas12f1-like TNB domain-containing protein</fullName>
    </recommendedName>
</protein>
<name>I0INZ1_LEPFC</name>
<evidence type="ECO:0000259" key="2">
    <source>
        <dbReference type="Pfam" id="PF07282"/>
    </source>
</evidence>
<dbReference type="GO" id="GO:0003677">
    <property type="term" value="F:DNA binding"/>
    <property type="evidence" value="ECO:0007669"/>
    <property type="project" value="UniProtKB-KW"/>
</dbReference>
<accession>I0INZ1</accession>
<sequence length="61" mass="6893">MVLIDPRNTSCTCSVCGHCEKNNRKSQEYFSCLICKHTEHADINAARNIRFKAAINRPIAV</sequence>
<reference evidence="4" key="2">
    <citation type="submission" date="2012-03" db="EMBL/GenBank/DDBJ databases">
        <title>The complete genome sequence of the pioneer microbe on fresh volcanic deposit, Leptospirillum ferrooxidans strain C2-3.</title>
        <authorList>
            <person name="Fujimura R."/>
            <person name="Sato Y."/>
            <person name="Nishizawa T."/>
            <person name="Nanba K."/>
            <person name="Oshima K."/>
            <person name="Hattori M."/>
            <person name="Kamijo T."/>
            <person name="Ohta H."/>
        </authorList>
    </citation>
    <scope>NUCLEOTIDE SEQUENCE [LARGE SCALE GENOMIC DNA]</scope>
    <source>
        <strain evidence="4">C2-3</strain>
    </source>
</reference>
<dbReference type="EMBL" id="AP012342">
    <property type="protein sequence ID" value="BAM06990.1"/>
    <property type="molecule type" value="Genomic_DNA"/>
</dbReference>
<dbReference type="eggNOG" id="COG0675">
    <property type="taxonomic scope" value="Bacteria"/>
</dbReference>
<dbReference type="KEGG" id="lfc:LFE_1307"/>
<organism evidence="3 4">
    <name type="scientific">Leptospirillum ferrooxidans (strain C2-3)</name>
    <dbReference type="NCBI Taxonomy" id="1162668"/>
    <lineage>
        <taxon>Bacteria</taxon>
        <taxon>Pseudomonadati</taxon>
        <taxon>Nitrospirota</taxon>
        <taxon>Nitrospiria</taxon>
        <taxon>Nitrospirales</taxon>
        <taxon>Nitrospiraceae</taxon>
        <taxon>Leptospirillum</taxon>
    </lineage>
</organism>
<evidence type="ECO:0000256" key="1">
    <source>
        <dbReference type="ARBA" id="ARBA00023125"/>
    </source>
</evidence>
<gene>
    <name evidence="3" type="ordered locus">LFE_1307</name>
</gene>